<keyword evidence="3" id="KW-1185">Reference proteome</keyword>
<evidence type="ECO:0000313" key="3">
    <source>
        <dbReference type="Proteomes" id="UP000321723"/>
    </source>
</evidence>
<dbReference type="AlphaFoldDB" id="A0A511FJL3"/>
<sequence length="94" mass="9427">MSTQARTPAGVTEGGQFAATVRSESTVDLRPDTYMMHAGALGARLAAAVGVSEVSELTVGTGVACGAPDGSRYVSVRVDVPGSTIGEQVRTAGT</sequence>
<protein>
    <submittedName>
        <fullName evidence="1">Uncharacterized protein</fullName>
    </submittedName>
</protein>
<reference evidence="2 4" key="2">
    <citation type="submission" date="2020-08" db="EMBL/GenBank/DDBJ databases">
        <title>Sequencing the genomes of 1000 actinobacteria strains.</title>
        <authorList>
            <person name="Klenk H.-P."/>
        </authorList>
    </citation>
    <scope>NUCLEOTIDE SEQUENCE [LARGE SCALE GENOMIC DNA]</scope>
    <source>
        <strain evidence="2 4">DSM 9581</strain>
    </source>
</reference>
<evidence type="ECO:0000313" key="4">
    <source>
        <dbReference type="Proteomes" id="UP000564629"/>
    </source>
</evidence>
<dbReference type="Proteomes" id="UP000564629">
    <property type="component" value="Unassembled WGS sequence"/>
</dbReference>
<dbReference type="EMBL" id="JACHDN010000001">
    <property type="protein sequence ID" value="MBB5474649.1"/>
    <property type="molecule type" value="Genomic_DNA"/>
</dbReference>
<proteinExistence type="predicted"/>
<evidence type="ECO:0000313" key="1">
    <source>
        <dbReference type="EMBL" id="GEL48764.1"/>
    </source>
</evidence>
<accession>A0A511FJL3</accession>
<organism evidence="1 3">
    <name type="scientific">Cellulomonas hominis</name>
    <dbReference type="NCBI Taxonomy" id="156981"/>
    <lineage>
        <taxon>Bacteria</taxon>
        <taxon>Bacillati</taxon>
        <taxon>Actinomycetota</taxon>
        <taxon>Actinomycetes</taxon>
        <taxon>Micrococcales</taxon>
        <taxon>Cellulomonadaceae</taxon>
        <taxon>Cellulomonas</taxon>
    </lineage>
</organism>
<dbReference type="RefSeq" id="WP_146840757.1">
    <property type="nucleotide sequence ID" value="NZ_BJVQ01000107.1"/>
</dbReference>
<name>A0A511FJL3_9CELL</name>
<dbReference type="Proteomes" id="UP000321723">
    <property type="component" value="Unassembled WGS sequence"/>
</dbReference>
<comment type="caution">
    <text evidence="1">The sequence shown here is derived from an EMBL/GenBank/DDBJ whole genome shotgun (WGS) entry which is preliminary data.</text>
</comment>
<evidence type="ECO:0000313" key="2">
    <source>
        <dbReference type="EMBL" id="MBB5474649.1"/>
    </source>
</evidence>
<dbReference type="EMBL" id="BJVQ01000107">
    <property type="protein sequence ID" value="GEL48764.1"/>
    <property type="molecule type" value="Genomic_DNA"/>
</dbReference>
<reference evidence="1 3" key="1">
    <citation type="submission" date="2019-07" db="EMBL/GenBank/DDBJ databases">
        <title>Whole genome shotgun sequence of Cellulomonas hominis NBRC 16055.</title>
        <authorList>
            <person name="Hosoyama A."/>
            <person name="Uohara A."/>
            <person name="Ohji S."/>
            <person name="Ichikawa N."/>
        </authorList>
    </citation>
    <scope>NUCLEOTIDE SEQUENCE [LARGE SCALE GENOMIC DNA]</scope>
    <source>
        <strain evidence="1 3">NBRC 16055</strain>
    </source>
</reference>
<gene>
    <name evidence="1" type="ORF">CHO01_38800</name>
    <name evidence="2" type="ORF">HNR08_003385</name>
</gene>